<organism evidence="3 4">
    <name type="scientific">Chelatococcus sambhunathii</name>
    <dbReference type="NCBI Taxonomy" id="363953"/>
    <lineage>
        <taxon>Bacteria</taxon>
        <taxon>Pseudomonadati</taxon>
        <taxon>Pseudomonadota</taxon>
        <taxon>Alphaproteobacteria</taxon>
        <taxon>Hyphomicrobiales</taxon>
        <taxon>Chelatococcaceae</taxon>
        <taxon>Chelatococcus</taxon>
    </lineage>
</organism>
<evidence type="ECO:0000256" key="1">
    <source>
        <dbReference type="SAM" id="MobiDB-lite"/>
    </source>
</evidence>
<evidence type="ECO:0000256" key="2">
    <source>
        <dbReference type="SAM" id="SignalP"/>
    </source>
</evidence>
<evidence type="ECO:0000313" key="3">
    <source>
        <dbReference type="EMBL" id="MDR4306714.1"/>
    </source>
</evidence>
<sequence>MRRLFGALLAASLSAGAATAAEPHAWPDGPEPSTIQADPWSGDAAAVPHEDAFVFEDIAQTRGLSAEAVAAATRSDLARLAGAPPDPGPSRDRATGAGARVDWSFGRFVAIGDGGAAYAPADVTRGRAGPASLAETDVPGAAAFAMIAGR</sequence>
<protein>
    <submittedName>
        <fullName evidence="3">Uncharacterized protein</fullName>
    </submittedName>
</protein>
<feature type="chain" id="PRO_5045174707" evidence="2">
    <location>
        <begin position="21"/>
        <end position="150"/>
    </location>
</feature>
<evidence type="ECO:0000313" key="4">
    <source>
        <dbReference type="Proteomes" id="UP001181622"/>
    </source>
</evidence>
<gene>
    <name evidence="3" type="ORF">IHQ68_08795</name>
</gene>
<name>A0ABU1DF35_9HYPH</name>
<feature type="signal peptide" evidence="2">
    <location>
        <begin position="1"/>
        <end position="20"/>
    </location>
</feature>
<keyword evidence="2" id="KW-0732">Signal</keyword>
<feature type="region of interest" description="Disordered" evidence="1">
    <location>
        <begin position="21"/>
        <end position="42"/>
    </location>
</feature>
<dbReference type="RefSeq" id="WP_309390840.1">
    <property type="nucleotide sequence ID" value="NZ_JADBEO010000015.1"/>
</dbReference>
<dbReference type="EMBL" id="JADBEO010000015">
    <property type="protein sequence ID" value="MDR4306714.1"/>
    <property type="molecule type" value="Genomic_DNA"/>
</dbReference>
<dbReference type="Proteomes" id="UP001181622">
    <property type="component" value="Unassembled WGS sequence"/>
</dbReference>
<proteinExistence type="predicted"/>
<comment type="caution">
    <text evidence="3">The sequence shown here is derived from an EMBL/GenBank/DDBJ whole genome shotgun (WGS) entry which is preliminary data.</text>
</comment>
<keyword evidence="4" id="KW-1185">Reference proteome</keyword>
<reference evidence="3" key="1">
    <citation type="submission" date="2020-10" db="EMBL/GenBank/DDBJ databases">
        <authorList>
            <person name="Abbas A."/>
            <person name="Razzaq R."/>
            <person name="Waqas M."/>
            <person name="Abbas N."/>
            <person name="Nielsen T.K."/>
            <person name="Hansen L.H."/>
            <person name="Hussain S."/>
            <person name="Shahid M."/>
        </authorList>
    </citation>
    <scope>NUCLEOTIDE SEQUENCE</scope>
    <source>
        <strain evidence="3">S14</strain>
    </source>
</reference>
<accession>A0ABU1DF35</accession>